<dbReference type="EMBL" id="KE145360">
    <property type="protein sequence ID" value="EPE32095.1"/>
    <property type="molecule type" value="Genomic_DNA"/>
</dbReference>
<dbReference type="InterPro" id="IPR055647">
    <property type="entry name" value="DUF7223"/>
</dbReference>
<reference evidence="4 5" key="1">
    <citation type="journal article" date="2013" name="BMC Genomics">
        <title>Genomics-driven discovery of the pneumocandin biosynthetic gene cluster in the fungus Glarea lozoyensis.</title>
        <authorList>
            <person name="Chen L."/>
            <person name="Yue Q."/>
            <person name="Zhang X."/>
            <person name="Xiang M."/>
            <person name="Wang C."/>
            <person name="Li S."/>
            <person name="Che Y."/>
            <person name="Ortiz-Lopez F.J."/>
            <person name="Bills G.F."/>
            <person name="Liu X."/>
            <person name="An Z."/>
        </authorList>
    </citation>
    <scope>NUCLEOTIDE SEQUENCE [LARGE SCALE GENOMIC DNA]</scope>
    <source>
        <strain evidence="5">ATCC 20868 / MF5171</strain>
    </source>
</reference>
<evidence type="ECO:0000256" key="1">
    <source>
        <dbReference type="SAM" id="SignalP"/>
    </source>
</evidence>
<evidence type="ECO:0000313" key="4">
    <source>
        <dbReference type="EMBL" id="EPE32095.1"/>
    </source>
</evidence>
<dbReference type="HOGENOM" id="CLU_030295_1_0_1"/>
<feature type="chain" id="PRO_5004507930" evidence="1">
    <location>
        <begin position="25"/>
        <end position="523"/>
    </location>
</feature>
<evidence type="ECO:0000259" key="2">
    <source>
        <dbReference type="Pfam" id="PF22974"/>
    </source>
</evidence>
<feature type="domain" description="DUF7223" evidence="3">
    <location>
        <begin position="215"/>
        <end position="458"/>
    </location>
</feature>
<feature type="domain" description="DUF7029" evidence="2">
    <location>
        <begin position="84"/>
        <end position="184"/>
    </location>
</feature>
<protein>
    <submittedName>
        <fullName evidence="4">Uncharacterized protein</fullName>
    </submittedName>
</protein>
<proteinExistence type="predicted"/>
<dbReference type="InterPro" id="IPR054293">
    <property type="entry name" value="DUF7029"/>
</dbReference>
<evidence type="ECO:0000313" key="5">
    <source>
        <dbReference type="Proteomes" id="UP000016922"/>
    </source>
</evidence>
<dbReference type="OrthoDB" id="160645at2759"/>
<dbReference type="Proteomes" id="UP000016922">
    <property type="component" value="Unassembled WGS sequence"/>
</dbReference>
<organism evidence="4 5">
    <name type="scientific">Glarea lozoyensis (strain ATCC 20868 / MF5171)</name>
    <dbReference type="NCBI Taxonomy" id="1116229"/>
    <lineage>
        <taxon>Eukaryota</taxon>
        <taxon>Fungi</taxon>
        <taxon>Dikarya</taxon>
        <taxon>Ascomycota</taxon>
        <taxon>Pezizomycotina</taxon>
        <taxon>Leotiomycetes</taxon>
        <taxon>Helotiales</taxon>
        <taxon>Helotiaceae</taxon>
        <taxon>Glarea</taxon>
    </lineage>
</organism>
<dbReference type="eggNOG" id="ENOG502RYSB">
    <property type="taxonomic scope" value="Eukaryota"/>
</dbReference>
<dbReference type="KEGG" id="glz:GLAREA_12177"/>
<sequence>MRSAISSLFAISFLLLQYTQPIFAAPEILLPLASWDQNAAWGTKRATRGLGDNLDLRNDEHLMWGNPGNGSQFMYANMTMHTATGELVISMERFVHLLTGVKCGENTVLTFKDKASFEYAIKAWNWVNEDETHSFILIADYAGCGPDDVRVPFYIHNADYDEEKFIAYLYGKEIPWKQAAHTFDLDYGTATLVQTPSRLSRRIGPDVTYSKDVSIDIAHNLNGNIYTHGSKASGFLVKLDCTDCGLAGKLTLGGRIKVDATSVSELSVSLTPQDVSAEITLALHAEGKSSASINYEPTLAEIGIPGASFKIPGGVAEVGIFVEANFGFELGSWEGDATMTYGVTAAISNAARFKIDLANNNAVDFDGWKPSFAQKPFDVNAKASIEASVYNAIGLVAKVEVLSEGYEVALTLKSPELATKLTTLTNSKGVCGTKKKVGVSVDAELKASVEVSAGQIGKGGIKDINLNPRRVSRKSGAGLGRRVSEIVVAERSIVTRNVPGLSFSKTLWEGSVPWFKNKCLAIA</sequence>
<dbReference type="RefSeq" id="XP_008081150.1">
    <property type="nucleotide sequence ID" value="XM_008082959.1"/>
</dbReference>
<dbReference type="Pfam" id="PF22974">
    <property type="entry name" value="DUF7029"/>
    <property type="match status" value="1"/>
</dbReference>
<gene>
    <name evidence="4" type="ORF">GLAREA_12177</name>
</gene>
<keyword evidence="5" id="KW-1185">Reference proteome</keyword>
<keyword evidence="1" id="KW-0732">Signal</keyword>
<dbReference type="OMA" id="ASISYPM"/>
<dbReference type="AlphaFoldDB" id="S3D2N8"/>
<evidence type="ECO:0000259" key="3">
    <source>
        <dbReference type="Pfam" id="PF23865"/>
    </source>
</evidence>
<dbReference type="GeneID" id="19471218"/>
<name>S3D2N8_GLAL2</name>
<feature type="signal peptide" evidence="1">
    <location>
        <begin position="1"/>
        <end position="24"/>
    </location>
</feature>
<accession>S3D2N8</accession>
<dbReference type="Pfam" id="PF23865">
    <property type="entry name" value="DUF7223"/>
    <property type="match status" value="1"/>
</dbReference>